<evidence type="ECO:0000313" key="4">
    <source>
        <dbReference type="Proteomes" id="UP000216316"/>
    </source>
</evidence>
<keyword evidence="4" id="KW-1185">Reference proteome</keyword>
<dbReference type="RefSeq" id="WP_094496763.1">
    <property type="nucleotide sequence ID" value="NZ_NGNV01000033.1"/>
</dbReference>
<dbReference type="NCBIfam" id="TIGR03712">
    <property type="entry name" value="acc_sec_asp2"/>
    <property type="match status" value="1"/>
</dbReference>
<reference evidence="2 3" key="1">
    <citation type="submission" date="2017-04" db="EMBL/GenBank/DDBJ databases">
        <authorList>
            <person name="Afonso C.L."/>
            <person name="Miller P.J."/>
            <person name="Scott M.A."/>
            <person name="Spackman E."/>
            <person name="Goraichik I."/>
            <person name="Dimitrov K.M."/>
            <person name="Suarez D.L."/>
            <person name="Swayne D.E."/>
        </authorList>
    </citation>
    <scope>NUCLEOTIDE SEQUENCE [LARGE SCALE GENOMIC DNA]</scope>
    <source>
        <strain evidence="2 3">609q</strain>
    </source>
</reference>
<dbReference type="AlphaFoldDB" id="A0A256LA93"/>
<evidence type="ECO:0000313" key="3">
    <source>
        <dbReference type="Proteomes" id="UP000215828"/>
    </source>
</evidence>
<dbReference type="Pfam" id="PF16929">
    <property type="entry name" value="Asp2"/>
    <property type="match status" value="1"/>
</dbReference>
<accession>A0A256LA93</accession>
<organism evidence="2 3">
    <name type="scientific">Lactobacillus taiwanensis</name>
    <dbReference type="NCBI Taxonomy" id="508451"/>
    <lineage>
        <taxon>Bacteria</taxon>
        <taxon>Bacillati</taxon>
        <taxon>Bacillota</taxon>
        <taxon>Bacilli</taxon>
        <taxon>Lactobacillales</taxon>
        <taxon>Lactobacillaceae</taxon>
        <taxon>Lactobacillus</taxon>
    </lineage>
</organism>
<proteinExistence type="predicted"/>
<comment type="caution">
    <text evidence="2">The sequence shown here is derived from an EMBL/GenBank/DDBJ whole genome shotgun (WGS) entry which is preliminary data.</text>
</comment>
<protein>
    <submittedName>
        <fullName evidence="2">Accessory Sec system protein Asp2</fullName>
    </submittedName>
</protein>
<evidence type="ECO:0000313" key="2">
    <source>
        <dbReference type="EMBL" id="OYR90210.1"/>
    </source>
</evidence>
<dbReference type="GO" id="GO:0015031">
    <property type="term" value="P:protein transport"/>
    <property type="evidence" value="ECO:0007669"/>
    <property type="project" value="InterPro"/>
</dbReference>
<sequence>MRVLQLGNDNWEKKYTVPEDMEWHFNDFSFEEKKATKKKGIKSYDVILVTGKTNLTNDQLKKLKQLISPYHVLYNSNLNTELDDHEKYFLKSIAAQKIKEEPQYLIDRLPIRYFSGQSGLRIFPSQLKLNEHIVNSYEFEEQGHLKVNLDTHNEWVNLGTYKSGVFIDPDKQINFWLSLKNFNFQVRLRIFIQQPGTDGDVKEQRVIDLSSFDKDEYFSQIEASDHYRTATLNLEVKGSGDLSIGVLHSRWGRDGAGNFIAGGQRIVNPQNRDDIAYYFNPGDLKPPLNVYFSGAREAEGFEAYFLFKGLKAPMLLFTDMRLNIGQFYDDKDNFFEQEIIKTIKSKLNELGFDESQLLVNGISMGTYPAIKYGAKMSAHAINVAKPLVNLGYIASRTALDRPDEFETMFDINKGIGPATDRDDLKKIDENFWKEFDKQDLSKTRLFAGYMINDDYDDKAIKELKKSPAVKQAAQFSAKGFPGRHNDDPQVNYWFIDRLNELLREDFGRDNEKRN</sequence>
<reference evidence="1 4" key="2">
    <citation type="submission" date="2017-05" db="EMBL/GenBank/DDBJ databases">
        <authorList>
            <person name="Lin X.B."/>
            <person name="Stothard P."/>
            <person name="Tasseva G."/>
            <person name="Walter J."/>
        </authorList>
    </citation>
    <scope>NUCLEOTIDE SEQUENCE [LARGE SCALE GENOMIC DNA]</scope>
    <source>
        <strain evidence="1 4">609u</strain>
    </source>
</reference>
<dbReference type="EMBL" id="NGNV01000033">
    <property type="protein sequence ID" value="OYR87617.1"/>
    <property type="molecule type" value="Genomic_DNA"/>
</dbReference>
<evidence type="ECO:0000313" key="1">
    <source>
        <dbReference type="EMBL" id="OYR87617.1"/>
    </source>
</evidence>
<gene>
    <name evidence="1" type="ORF">CBF53_06370</name>
    <name evidence="2" type="ORF">CBF70_09935</name>
</gene>
<dbReference type="InterPro" id="IPR022267">
    <property type="entry name" value="Asp2"/>
</dbReference>
<dbReference type="EMBL" id="NGNX01000061">
    <property type="protein sequence ID" value="OYR90210.1"/>
    <property type="molecule type" value="Genomic_DNA"/>
</dbReference>
<dbReference type="Proteomes" id="UP000215828">
    <property type="component" value="Unassembled WGS sequence"/>
</dbReference>
<reference evidence="3 4" key="3">
    <citation type="submission" date="2017-09" db="EMBL/GenBank/DDBJ databases">
        <title>Tripartite evolution among Lactobacillus johnsonii, Lactobacillus taiwanensis, Lactobacillus reuteri and their rodent host.</title>
        <authorList>
            <person name="Wang T."/>
            <person name="Knowles S."/>
            <person name="Cheng C."/>
        </authorList>
    </citation>
    <scope>NUCLEOTIDE SEQUENCE [LARGE SCALE GENOMIC DNA]</scope>
    <source>
        <strain evidence="2 3">609q</strain>
        <strain evidence="1 4">609u</strain>
    </source>
</reference>
<dbReference type="Proteomes" id="UP000216316">
    <property type="component" value="Unassembled WGS sequence"/>
</dbReference>
<name>A0A256LA93_9LACO</name>